<accession>A0A024TWZ3</accession>
<gene>
    <name evidence="1" type="ORF">H310_08622</name>
</gene>
<reference evidence="1" key="1">
    <citation type="submission" date="2013-12" db="EMBL/GenBank/DDBJ databases">
        <title>The Genome Sequence of Aphanomyces invadans NJM9701.</title>
        <authorList>
            <consortium name="The Broad Institute Genomics Platform"/>
            <person name="Russ C."/>
            <person name="Tyler B."/>
            <person name="van West P."/>
            <person name="Dieguez-Uribeondo J."/>
            <person name="Young S.K."/>
            <person name="Zeng Q."/>
            <person name="Gargeya S."/>
            <person name="Fitzgerald M."/>
            <person name="Abouelleil A."/>
            <person name="Alvarado L."/>
            <person name="Chapman S.B."/>
            <person name="Gainer-Dewar J."/>
            <person name="Goldberg J."/>
            <person name="Griggs A."/>
            <person name="Gujja S."/>
            <person name="Hansen M."/>
            <person name="Howarth C."/>
            <person name="Imamovic A."/>
            <person name="Ireland A."/>
            <person name="Larimer J."/>
            <person name="McCowan C."/>
            <person name="Murphy C."/>
            <person name="Pearson M."/>
            <person name="Poon T.W."/>
            <person name="Priest M."/>
            <person name="Roberts A."/>
            <person name="Saif S."/>
            <person name="Shea T."/>
            <person name="Sykes S."/>
            <person name="Wortman J."/>
            <person name="Nusbaum C."/>
            <person name="Birren B."/>
        </authorList>
    </citation>
    <scope>NUCLEOTIDE SEQUENCE [LARGE SCALE GENOMIC DNA]</scope>
    <source>
        <strain evidence="1">NJM9701</strain>
    </source>
</reference>
<dbReference type="PANTHER" id="PTHR15396:SF1">
    <property type="entry name" value="RIBONUCLEASE P PROTEIN SUBUNIT P40"/>
    <property type="match status" value="1"/>
</dbReference>
<dbReference type="Pfam" id="PF08584">
    <property type="entry name" value="Ribonuc_P_40"/>
    <property type="match status" value="1"/>
</dbReference>
<evidence type="ECO:0000313" key="1">
    <source>
        <dbReference type="EMBL" id="ETV98484.1"/>
    </source>
</evidence>
<dbReference type="InterPro" id="IPR013893">
    <property type="entry name" value="RNase_P_Rpp40"/>
</dbReference>
<dbReference type="PANTHER" id="PTHR15396">
    <property type="entry name" value="RIBONUCLEASE P PROTEIN SUBUNIT P40"/>
    <property type="match status" value="1"/>
</dbReference>
<sequence>MELPKKLPMNRHVVRVSSWTNPKSTGMDIVQSHPLNQQLEVFLPTATPSSVGVLARQGAFYYSLRLHPRELIEECLAHPDLRYYAILQNAPQDGANSMALYPNGELILSLDHDTYTQFGLIGHRAALPPGLKSMKSTHGNLHVIAIDVHALQADSPFKSRVFACLERFGPVDLFVCATHANGQVQTVSITHDSAHRRRLELNAEIYPFDNIVLPQPTSSFPIENADSTTSDPRHHIQDVHEWLGVMACRIEGLLQRASPDEYVSSYQVPGVSSTERSRATSVRWRGLIPESFCAAALDYAKTQVAEQAVPWAAVLVWGFPDTLASWYQQGKRRDHGYQMEGANGYTIVCLPGDSYWVIQSLGAQDSAA</sequence>
<dbReference type="STRING" id="157072.A0A024TWZ3"/>
<dbReference type="VEuPathDB" id="FungiDB:H310_08622"/>
<dbReference type="GO" id="GO:0000171">
    <property type="term" value="F:ribonuclease MRP activity"/>
    <property type="evidence" value="ECO:0007669"/>
    <property type="project" value="TreeGrafter"/>
</dbReference>
<protein>
    <submittedName>
        <fullName evidence="1">Uncharacterized protein</fullName>
    </submittedName>
</protein>
<dbReference type="GeneID" id="20085672"/>
<organism evidence="1">
    <name type="scientific">Aphanomyces invadans</name>
    <dbReference type="NCBI Taxonomy" id="157072"/>
    <lineage>
        <taxon>Eukaryota</taxon>
        <taxon>Sar</taxon>
        <taxon>Stramenopiles</taxon>
        <taxon>Oomycota</taxon>
        <taxon>Saprolegniomycetes</taxon>
        <taxon>Saprolegniales</taxon>
        <taxon>Verrucalvaceae</taxon>
        <taxon>Aphanomyces</taxon>
    </lineage>
</organism>
<dbReference type="GO" id="GO:0000172">
    <property type="term" value="C:ribonuclease MRP complex"/>
    <property type="evidence" value="ECO:0007669"/>
    <property type="project" value="TreeGrafter"/>
</dbReference>
<dbReference type="AlphaFoldDB" id="A0A024TWZ3"/>
<dbReference type="GO" id="GO:0004526">
    <property type="term" value="F:ribonuclease P activity"/>
    <property type="evidence" value="ECO:0007669"/>
    <property type="project" value="TreeGrafter"/>
</dbReference>
<dbReference type="EMBL" id="KI913969">
    <property type="protein sequence ID" value="ETV98484.1"/>
    <property type="molecule type" value="Genomic_DNA"/>
</dbReference>
<dbReference type="GO" id="GO:0030681">
    <property type="term" value="C:multimeric ribonuclease P complex"/>
    <property type="evidence" value="ECO:0007669"/>
    <property type="project" value="TreeGrafter"/>
</dbReference>
<dbReference type="eggNOG" id="ENOG502QSAV">
    <property type="taxonomic scope" value="Eukaryota"/>
</dbReference>
<dbReference type="OrthoDB" id="63112at2759"/>
<proteinExistence type="predicted"/>
<dbReference type="GO" id="GO:0000447">
    <property type="term" value="P:endonucleolytic cleavage in ITS1 to separate SSU-rRNA from 5.8S rRNA and LSU-rRNA from tricistronic rRNA transcript (SSU-rRNA, 5.8S rRNA, LSU-rRNA)"/>
    <property type="evidence" value="ECO:0007669"/>
    <property type="project" value="TreeGrafter"/>
</dbReference>
<name>A0A024TWZ3_9STRA</name>
<dbReference type="RefSeq" id="XP_008872681.1">
    <property type="nucleotide sequence ID" value="XM_008874459.1"/>
</dbReference>
<dbReference type="GO" id="GO:0001682">
    <property type="term" value="P:tRNA 5'-leader removal"/>
    <property type="evidence" value="ECO:0007669"/>
    <property type="project" value="InterPro"/>
</dbReference>